<dbReference type="EMBL" id="LWGR01000009">
    <property type="protein sequence ID" value="KZM72208.1"/>
    <property type="molecule type" value="Genomic_DNA"/>
</dbReference>
<dbReference type="STRING" id="455432.AWN90_36640"/>
<evidence type="ECO:0008006" key="3">
    <source>
        <dbReference type="Google" id="ProtNLM"/>
    </source>
</evidence>
<accession>A0A161XFL5</accession>
<reference evidence="1 2" key="1">
    <citation type="submission" date="2016-04" db="EMBL/GenBank/DDBJ databases">
        <authorList>
            <person name="Evans L.H."/>
            <person name="Alamgir A."/>
            <person name="Owens N."/>
            <person name="Weber N.D."/>
            <person name="Virtaneva K."/>
            <person name="Barbian K."/>
            <person name="Babar A."/>
            <person name="Rosenke K."/>
        </authorList>
    </citation>
    <scope>NUCLEOTIDE SEQUENCE [LARGE SCALE GENOMIC DNA]</scope>
    <source>
        <strain evidence="1 2">IFM 0406</strain>
    </source>
</reference>
<proteinExistence type="predicted"/>
<comment type="caution">
    <text evidence="1">The sequence shown here is derived from an EMBL/GenBank/DDBJ whole genome shotgun (WGS) entry which is preliminary data.</text>
</comment>
<evidence type="ECO:0000313" key="1">
    <source>
        <dbReference type="EMBL" id="KZM72208.1"/>
    </source>
</evidence>
<sequence>MVGVMLLPNLHGDTVIVWRRPARDRFGDTSYVEHHTIPETVIEYGSQDEPNANGAPTADRELARYDVTLYCPVGADVLANDLIELPDGDQYHVVGRPQRPKHPVTGWTPGVVVRLRRIEG</sequence>
<dbReference type="Proteomes" id="UP000076512">
    <property type="component" value="Unassembled WGS sequence"/>
</dbReference>
<name>A0A161XFL5_9NOCA</name>
<gene>
    <name evidence="1" type="ORF">AWN90_36640</name>
</gene>
<keyword evidence="2" id="KW-1185">Reference proteome</keyword>
<evidence type="ECO:0000313" key="2">
    <source>
        <dbReference type="Proteomes" id="UP000076512"/>
    </source>
</evidence>
<organism evidence="1 2">
    <name type="scientific">Nocardia terpenica</name>
    <dbReference type="NCBI Taxonomy" id="455432"/>
    <lineage>
        <taxon>Bacteria</taxon>
        <taxon>Bacillati</taxon>
        <taxon>Actinomycetota</taxon>
        <taxon>Actinomycetes</taxon>
        <taxon>Mycobacteriales</taxon>
        <taxon>Nocardiaceae</taxon>
        <taxon>Nocardia</taxon>
    </lineage>
</organism>
<dbReference type="AlphaFoldDB" id="A0A161XFL5"/>
<protein>
    <recommendedName>
        <fullName evidence="3">Head-to-tail stopper</fullName>
    </recommendedName>
</protein>